<dbReference type="InterPro" id="IPR018247">
    <property type="entry name" value="EF_Hand_1_Ca_BS"/>
</dbReference>
<feature type="region of interest" description="Disordered" evidence="3">
    <location>
        <begin position="1"/>
        <end position="24"/>
    </location>
</feature>
<evidence type="ECO:0000313" key="5">
    <source>
        <dbReference type="Proteomes" id="UP000633219"/>
    </source>
</evidence>
<dbReference type="Pfam" id="PF00353">
    <property type="entry name" value="HemolysinCabind"/>
    <property type="match status" value="5"/>
</dbReference>
<evidence type="ECO:0000256" key="2">
    <source>
        <dbReference type="ARBA" id="ARBA00022525"/>
    </source>
</evidence>
<dbReference type="SUPFAM" id="SSF51120">
    <property type="entry name" value="beta-Roll"/>
    <property type="match status" value="3"/>
</dbReference>
<dbReference type="PANTHER" id="PTHR38340:SF1">
    <property type="entry name" value="S-LAYER PROTEIN"/>
    <property type="match status" value="1"/>
</dbReference>
<dbReference type="Gene3D" id="2.160.20.160">
    <property type="match status" value="1"/>
</dbReference>
<dbReference type="InterPro" id="IPR018511">
    <property type="entry name" value="Hemolysin-typ_Ca-bd_CS"/>
</dbReference>
<sequence>MAKKALKGNKPTAGDDILNGSNKNDVINGKGGDDVITGGAGNDTLNGGAGNDVLRGGDGDDNLIGGTGNDRLLGGAGDDTIDATSGNDTVDGGAGDDIVKVKGNFADAVITAVSGGYKIVLGGQTTVIKNVEMVKFSDGIVDADDLIPVTQFVLTSSIDTVNGSVGNDTIKSDGFGISALDTIDGGNGRDSIVVTDQTTNGITLNSDLANVSNVEDLSVTVGGGDVSADVSGWVGLDTVSVNTRDAGWGNDVNLTTGGNVTSITVTGGDEVEISDNGATQALASVTLNKLEDYADIESEALKTLNIAASGDNNVSVWTDTKQALTATITGSKVVDIDANTATSVTASVDKSGQYLGIEADLATSVSVTGAGKLTLNVDAAAATSVSFTAGDESTIVVTDATAATTLTFAGAGSIAVAGTIATTVTAIDASANTGGVTTGALGDDVVFTGGAGKDSIVLGATNKANDMGAGDDTVTLTAALGIGGSVKGGAGTDTLVLTDTVADGAAGSATFTTQVTGFENLKLSNALNGALDVSKLGTFGDITLAAGGSGALNGLGANSTVHLLAGATATFGLANSAGVSDAINVSVEGITGSTSTLTLTGIETLNLKSDDTATVASGMYQNVVNVIDADLKTVVASGDAGLDLNLLGAGAVTSVDTSGITKGAVSVTLGAVAPLTAPATSTITINGGDTATTVVGTAIVDPQVSLNVTTGKGDDLIIGGAGNDTIKAGDGANTVNSGAGNDNITGGAGIDTVDGGAGNDTISGLGGNDVLKGGAGNDSIDGGAGDDIIEGGLGQDALTGGAGKDTFVFNAADSAFNAFDTITDFASGTDKLQLAGVDLADFIFAGNVSGDLSVQAAVADGANVGDDMIRAVFNSANNTLYVDSDSSGTIGAGDLVIKLNGVTSLSFDAAGPFADDFLFAI</sequence>
<dbReference type="PROSITE" id="PS00330">
    <property type="entry name" value="HEMOLYSIN_CALCIUM"/>
    <property type="match status" value="6"/>
</dbReference>
<dbReference type="AlphaFoldDB" id="A0A937CPX2"/>
<dbReference type="Gene3D" id="2.150.10.10">
    <property type="entry name" value="Serralysin-like metalloprotease, C-terminal"/>
    <property type="match status" value="4"/>
</dbReference>
<organism evidence="4 5">
    <name type="scientific">Rhizobium setariae</name>
    <dbReference type="NCBI Taxonomy" id="2801340"/>
    <lineage>
        <taxon>Bacteria</taxon>
        <taxon>Pseudomonadati</taxon>
        <taxon>Pseudomonadota</taxon>
        <taxon>Alphaproteobacteria</taxon>
        <taxon>Hyphomicrobiales</taxon>
        <taxon>Rhizobiaceae</taxon>
        <taxon>Rhizobium/Agrobacterium group</taxon>
        <taxon>Rhizobium</taxon>
    </lineage>
</organism>
<dbReference type="PROSITE" id="PS00018">
    <property type="entry name" value="EF_HAND_1"/>
    <property type="match status" value="1"/>
</dbReference>
<dbReference type="InterPro" id="IPR001343">
    <property type="entry name" value="Hemolysn_Ca-bd"/>
</dbReference>
<dbReference type="InterPro" id="IPR011049">
    <property type="entry name" value="Serralysin-like_metalloprot_C"/>
</dbReference>
<evidence type="ECO:0000256" key="1">
    <source>
        <dbReference type="ARBA" id="ARBA00004613"/>
    </source>
</evidence>
<comment type="subcellular location">
    <subcellularLocation>
        <location evidence="1">Secreted</location>
    </subcellularLocation>
</comment>
<dbReference type="Proteomes" id="UP000633219">
    <property type="component" value="Unassembled WGS sequence"/>
</dbReference>
<dbReference type="InterPro" id="IPR050557">
    <property type="entry name" value="RTX_toxin/Mannuronan_C5-epim"/>
</dbReference>
<reference evidence="4" key="1">
    <citation type="submission" date="2021-01" db="EMBL/GenBank/DDBJ databases">
        <title>Rhizobium sp. strain KVB221 16S ribosomal RNA gene Genome sequencing and assembly.</title>
        <authorList>
            <person name="Kang M."/>
        </authorList>
    </citation>
    <scope>NUCLEOTIDE SEQUENCE</scope>
    <source>
        <strain evidence="4">KVB221</strain>
    </source>
</reference>
<proteinExistence type="predicted"/>
<gene>
    <name evidence="4" type="ORF">JJB09_13720</name>
</gene>
<keyword evidence="5" id="KW-1185">Reference proteome</keyword>
<dbReference type="GO" id="GO:0005509">
    <property type="term" value="F:calcium ion binding"/>
    <property type="evidence" value="ECO:0007669"/>
    <property type="project" value="InterPro"/>
</dbReference>
<protein>
    <recommendedName>
        <fullName evidence="6">Calcium-binding protein</fullName>
    </recommendedName>
</protein>
<evidence type="ECO:0008006" key="6">
    <source>
        <dbReference type="Google" id="ProtNLM"/>
    </source>
</evidence>
<dbReference type="GO" id="GO:0005576">
    <property type="term" value="C:extracellular region"/>
    <property type="evidence" value="ECO:0007669"/>
    <property type="project" value="UniProtKB-SubCell"/>
</dbReference>
<dbReference type="EMBL" id="JAEQNC010000007">
    <property type="protein sequence ID" value="MBL0373088.1"/>
    <property type="molecule type" value="Genomic_DNA"/>
</dbReference>
<keyword evidence="2" id="KW-0964">Secreted</keyword>
<dbReference type="PRINTS" id="PR00313">
    <property type="entry name" value="CABNDNGRPT"/>
</dbReference>
<dbReference type="RefSeq" id="WP_201658989.1">
    <property type="nucleotide sequence ID" value="NZ_JAEQNC010000007.1"/>
</dbReference>
<accession>A0A937CPX2</accession>
<name>A0A937CPX2_9HYPH</name>
<dbReference type="PANTHER" id="PTHR38340">
    <property type="entry name" value="S-LAYER PROTEIN"/>
    <property type="match status" value="1"/>
</dbReference>
<evidence type="ECO:0000313" key="4">
    <source>
        <dbReference type="EMBL" id="MBL0373088.1"/>
    </source>
</evidence>
<evidence type="ECO:0000256" key="3">
    <source>
        <dbReference type="SAM" id="MobiDB-lite"/>
    </source>
</evidence>
<comment type="caution">
    <text evidence="4">The sequence shown here is derived from an EMBL/GenBank/DDBJ whole genome shotgun (WGS) entry which is preliminary data.</text>
</comment>